<keyword evidence="1" id="KW-0808">Transferase</keyword>
<dbReference type="SUPFAM" id="SSF110921">
    <property type="entry name" value="2-isopropylmalate synthase LeuA, allosteric (dimerisation) domain"/>
    <property type="match status" value="1"/>
</dbReference>
<accession>A0A9Q4HG50</accession>
<name>A0A9Q4HG50_BACSC</name>
<evidence type="ECO:0000313" key="4">
    <source>
        <dbReference type="Proteomes" id="UP001070352"/>
    </source>
</evidence>
<dbReference type="AlphaFoldDB" id="A0A9Q4HG50"/>
<dbReference type="Pfam" id="PF08502">
    <property type="entry name" value="LeuA_dimer"/>
    <property type="match status" value="1"/>
</dbReference>
<sequence>TGAGSVEAIYNTLERCIDKDVELLDYRIQSNRKGEDAFAQVYVRVLVNGKESAGRGIAQDVLEASA</sequence>
<dbReference type="GO" id="GO:0009098">
    <property type="term" value="P:L-leucine biosynthetic process"/>
    <property type="evidence" value="ECO:0007669"/>
    <property type="project" value="InterPro"/>
</dbReference>
<dbReference type="Proteomes" id="UP001070352">
    <property type="component" value="Unassembled WGS sequence"/>
</dbReference>
<evidence type="ECO:0000259" key="2">
    <source>
        <dbReference type="SMART" id="SM00917"/>
    </source>
</evidence>
<organism evidence="3 4">
    <name type="scientific">Bacillus spizizenii</name>
    <name type="common">Bacillus subtilis subsp. spizizenii</name>
    <dbReference type="NCBI Taxonomy" id="96241"/>
    <lineage>
        <taxon>Bacteria</taxon>
        <taxon>Bacillati</taxon>
        <taxon>Bacillota</taxon>
        <taxon>Bacilli</taxon>
        <taxon>Bacillales</taxon>
        <taxon>Bacillaceae</taxon>
        <taxon>Bacillus</taxon>
    </lineage>
</organism>
<proteinExistence type="predicted"/>
<feature type="non-terminal residue" evidence="3">
    <location>
        <position position="1"/>
    </location>
</feature>
<feature type="domain" description="2-isopropylmalate synthase LeuA allosteric (dimerisation)" evidence="2">
    <location>
        <begin position="1"/>
        <end position="66"/>
    </location>
</feature>
<dbReference type="InterPro" id="IPR036230">
    <property type="entry name" value="LeuA_allosteric_dom_sf"/>
</dbReference>
<dbReference type="GO" id="GO:0003852">
    <property type="term" value="F:2-isopropylmalate synthase activity"/>
    <property type="evidence" value="ECO:0007669"/>
    <property type="project" value="InterPro"/>
</dbReference>
<feature type="non-terminal residue" evidence="3">
    <location>
        <position position="66"/>
    </location>
</feature>
<comment type="caution">
    <text evidence="3">The sequence shown here is derived from an EMBL/GenBank/DDBJ whole genome shotgun (WGS) entry which is preliminary data.</text>
</comment>
<dbReference type="EMBL" id="JALANJ010000072">
    <property type="protein sequence ID" value="MCY8123257.1"/>
    <property type="molecule type" value="Genomic_DNA"/>
</dbReference>
<reference evidence="3" key="1">
    <citation type="submission" date="2022-02" db="EMBL/GenBank/DDBJ databases">
        <title>Crop Bioprotection Bacillus Genome Sequencing.</title>
        <authorList>
            <person name="Dunlap C."/>
        </authorList>
    </citation>
    <scope>NUCLEOTIDE SEQUENCE</scope>
    <source>
        <strain evidence="3">M18B4</strain>
    </source>
</reference>
<protein>
    <submittedName>
        <fullName evidence="3">2-isopropylmalate synthase</fullName>
    </submittedName>
</protein>
<dbReference type="InterPro" id="IPR013709">
    <property type="entry name" value="2-isopropylmalate_synth_dimer"/>
</dbReference>
<dbReference type="SMART" id="SM00917">
    <property type="entry name" value="LeuA_dimer"/>
    <property type="match status" value="1"/>
</dbReference>
<dbReference type="Gene3D" id="3.30.160.270">
    <property type="match status" value="1"/>
</dbReference>
<evidence type="ECO:0000256" key="1">
    <source>
        <dbReference type="ARBA" id="ARBA00022679"/>
    </source>
</evidence>
<gene>
    <name evidence="3" type="ORF">MOC45_22260</name>
</gene>
<evidence type="ECO:0000313" key="3">
    <source>
        <dbReference type="EMBL" id="MCY8123257.1"/>
    </source>
</evidence>